<dbReference type="Pfam" id="PF13489">
    <property type="entry name" value="Methyltransf_23"/>
    <property type="match status" value="1"/>
</dbReference>
<dbReference type="RefSeq" id="WP_238976646.1">
    <property type="nucleotide sequence ID" value="NZ_JABFUC010000004.1"/>
</dbReference>
<evidence type="ECO:0000313" key="1">
    <source>
        <dbReference type="EMBL" id="MCG6657511.1"/>
    </source>
</evidence>
<organism evidence="1 2">
    <name type="scientific">Billgrantia campisalis</name>
    <dbReference type="NCBI Taxonomy" id="74661"/>
    <lineage>
        <taxon>Bacteria</taxon>
        <taxon>Pseudomonadati</taxon>
        <taxon>Pseudomonadota</taxon>
        <taxon>Gammaproteobacteria</taxon>
        <taxon>Oceanospirillales</taxon>
        <taxon>Halomonadaceae</taxon>
        <taxon>Billgrantia</taxon>
    </lineage>
</organism>
<sequence length="214" mass="24281">MMLTCPLCAGTDTRHFHRDRWRDYYRCECCRLVFVPPHQRLAPAAEKAVYDQHENRPDDPGYRRFLARLYTPLRARLTPGARGLDFGAGPGPTLSVMFEEAGHPMAIYDSFYAPDDRVLASEYDFITATEVVEHLFAPGRELEALAGLLRPGGWLGLMTKRVSTPEAFARWHYILDPTHVCFFSEASFEWLADHLGMDLLLPAPDVALLQRRGG</sequence>
<dbReference type="GO" id="GO:0008168">
    <property type="term" value="F:methyltransferase activity"/>
    <property type="evidence" value="ECO:0007669"/>
    <property type="project" value="UniProtKB-KW"/>
</dbReference>
<dbReference type="Proteomes" id="UP000814385">
    <property type="component" value="Unassembled WGS sequence"/>
</dbReference>
<gene>
    <name evidence="1" type="ORF">HOP52_06995</name>
</gene>
<dbReference type="InterPro" id="IPR029063">
    <property type="entry name" value="SAM-dependent_MTases_sf"/>
</dbReference>
<accession>A0ABS9P6V5</accession>
<name>A0ABS9P6V5_9GAMM</name>
<reference evidence="1 2" key="1">
    <citation type="submission" date="2020-05" db="EMBL/GenBank/DDBJ databases">
        <title>Comparative genomic analysis of denitrifying bacteria from Halomonas genus.</title>
        <authorList>
            <person name="Wang L."/>
            <person name="Shao Z."/>
        </authorList>
    </citation>
    <scope>NUCLEOTIDE SEQUENCE [LARGE SCALE GENOMIC DNA]</scope>
    <source>
        <strain evidence="1 2">A4</strain>
    </source>
</reference>
<keyword evidence="1" id="KW-0489">Methyltransferase</keyword>
<comment type="caution">
    <text evidence="1">The sequence shown here is derived from an EMBL/GenBank/DDBJ whole genome shotgun (WGS) entry which is preliminary data.</text>
</comment>
<evidence type="ECO:0000313" key="2">
    <source>
        <dbReference type="Proteomes" id="UP000814385"/>
    </source>
</evidence>
<dbReference type="EMBL" id="JABFUC010000004">
    <property type="protein sequence ID" value="MCG6657511.1"/>
    <property type="molecule type" value="Genomic_DNA"/>
</dbReference>
<proteinExistence type="predicted"/>
<keyword evidence="2" id="KW-1185">Reference proteome</keyword>
<dbReference type="SUPFAM" id="SSF53335">
    <property type="entry name" value="S-adenosyl-L-methionine-dependent methyltransferases"/>
    <property type="match status" value="1"/>
</dbReference>
<dbReference type="GO" id="GO:0032259">
    <property type="term" value="P:methylation"/>
    <property type="evidence" value="ECO:0007669"/>
    <property type="project" value="UniProtKB-KW"/>
</dbReference>
<keyword evidence="1" id="KW-0808">Transferase</keyword>
<dbReference type="Gene3D" id="3.40.50.150">
    <property type="entry name" value="Vaccinia Virus protein VP39"/>
    <property type="match status" value="1"/>
</dbReference>
<protein>
    <submittedName>
        <fullName evidence="1">Class I SAM-dependent methyltransferase</fullName>
    </submittedName>
</protein>